<name>A0AAV2J7Z0_KNICA</name>
<keyword evidence="4" id="KW-1185">Reference proteome</keyword>
<dbReference type="EMBL" id="OZ035833">
    <property type="protein sequence ID" value="CAL1572526.1"/>
    <property type="molecule type" value="Genomic_DNA"/>
</dbReference>
<evidence type="ECO:0000256" key="1">
    <source>
        <dbReference type="SAM" id="MobiDB-lite"/>
    </source>
</evidence>
<protein>
    <submittedName>
        <fullName evidence="3">Uncharacterized protein</fullName>
    </submittedName>
</protein>
<organism evidence="3 4">
    <name type="scientific">Knipowitschia caucasica</name>
    <name type="common">Caucasian dwarf goby</name>
    <name type="synonym">Pomatoschistus caucasicus</name>
    <dbReference type="NCBI Taxonomy" id="637954"/>
    <lineage>
        <taxon>Eukaryota</taxon>
        <taxon>Metazoa</taxon>
        <taxon>Chordata</taxon>
        <taxon>Craniata</taxon>
        <taxon>Vertebrata</taxon>
        <taxon>Euteleostomi</taxon>
        <taxon>Actinopterygii</taxon>
        <taxon>Neopterygii</taxon>
        <taxon>Teleostei</taxon>
        <taxon>Neoteleostei</taxon>
        <taxon>Acanthomorphata</taxon>
        <taxon>Gobiaria</taxon>
        <taxon>Gobiiformes</taxon>
        <taxon>Gobioidei</taxon>
        <taxon>Gobiidae</taxon>
        <taxon>Gobiinae</taxon>
        <taxon>Knipowitschia</taxon>
    </lineage>
</organism>
<evidence type="ECO:0000313" key="4">
    <source>
        <dbReference type="Proteomes" id="UP001497482"/>
    </source>
</evidence>
<dbReference type="AlphaFoldDB" id="A0AAV2J7Z0"/>
<dbReference type="Proteomes" id="UP001497482">
    <property type="component" value="Chromosome 11"/>
</dbReference>
<sequence length="85" mass="9182">MLRLLLVLVLGSGLPQDVCAGLDPAPVQTQVLHQLSIMGNQVALLVENHQALLLQTSRIATNLQEVTRKAPPPPLDVSLKSRDVQ</sequence>
<feature type="chain" id="PRO_5043685254" evidence="2">
    <location>
        <begin position="21"/>
        <end position="85"/>
    </location>
</feature>
<proteinExistence type="predicted"/>
<feature type="signal peptide" evidence="2">
    <location>
        <begin position="1"/>
        <end position="20"/>
    </location>
</feature>
<reference evidence="3 4" key="1">
    <citation type="submission" date="2024-04" db="EMBL/GenBank/DDBJ databases">
        <authorList>
            <person name="Waldvogel A.-M."/>
            <person name="Schoenle A."/>
        </authorList>
    </citation>
    <scope>NUCLEOTIDE SEQUENCE [LARGE SCALE GENOMIC DNA]</scope>
</reference>
<accession>A0AAV2J7Z0</accession>
<keyword evidence="2" id="KW-0732">Signal</keyword>
<evidence type="ECO:0000313" key="3">
    <source>
        <dbReference type="EMBL" id="CAL1572526.1"/>
    </source>
</evidence>
<gene>
    <name evidence="3" type="ORF">KC01_LOCUS4554</name>
</gene>
<feature type="region of interest" description="Disordered" evidence="1">
    <location>
        <begin position="64"/>
        <end position="85"/>
    </location>
</feature>
<evidence type="ECO:0000256" key="2">
    <source>
        <dbReference type="SAM" id="SignalP"/>
    </source>
</evidence>